<evidence type="ECO:0000313" key="2">
    <source>
        <dbReference type="Proteomes" id="UP000193247"/>
    </source>
</evidence>
<dbReference type="OrthoDB" id="4350726at2"/>
<dbReference type="RefSeq" id="WP_085325386.1">
    <property type="nucleotide sequence ID" value="NZ_NCXP01000013.1"/>
</dbReference>
<comment type="caution">
    <text evidence="1">The sequence shown here is derived from an EMBL/GenBank/DDBJ whole genome shotgun (WGS) entry which is preliminary data.</text>
</comment>
<name>A0A1X2LUL0_9MYCO</name>
<dbReference type="InterPro" id="IPR044918">
    <property type="entry name" value="DUF3349_helical"/>
</dbReference>
<protein>
    <recommendedName>
        <fullName evidence="3">DUF3349 domain-containing protein</fullName>
    </recommendedName>
</protein>
<proteinExistence type="predicted"/>
<dbReference type="EMBL" id="NCXP01000013">
    <property type="protein sequence ID" value="OSC40552.1"/>
    <property type="molecule type" value="Genomic_DNA"/>
</dbReference>
<gene>
    <name evidence="1" type="ORF">B8W66_12765</name>
</gene>
<dbReference type="STRING" id="1430326.B8W66_12765"/>
<accession>A0A1X2LUL0</accession>
<evidence type="ECO:0008006" key="3">
    <source>
        <dbReference type="Google" id="ProtNLM"/>
    </source>
</evidence>
<organism evidence="1 2">
    <name type="scientific">Mycobacterium decipiens</name>
    <dbReference type="NCBI Taxonomy" id="1430326"/>
    <lineage>
        <taxon>Bacteria</taxon>
        <taxon>Bacillati</taxon>
        <taxon>Actinomycetota</taxon>
        <taxon>Actinomycetes</taxon>
        <taxon>Mycobacteriales</taxon>
        <taxon>Mycobacteriaceae</taxon>
        <taxon>Mycobacterium</taxon>
    </lineage>
</organism>
<dbReference type="Gene3D" id="1.10.150.430">
    <property type="entry name" value="DUF3349, helical bundle"/>
    <property type="match status" value="1"/>
</dbReference>
<dbReference type="Proteomes" id="UP000193247">
    <property type="component" value="Unassembled WGS sequence"/>
</dbReference>
<reference evidence="1 2" key="1">
    <citation type="submission" date="2017-04" db="EMBL/GenBank/DDBJ databases">
        <title>The new phylogeny of genus Mycobacterium.</title>
        <authorList>
            <person name="Tortoli E."/>
            <person name="Trovato A."/>
            <person name="Cirillo D.M."/>
        </authorList>
    </citation>
    <scope>NUCLEOTIDE SEQUENCE [LARGE SCALE GENOMIC DNA]</scope>
    <source>
        <strain evidence="1 2">TBL 1200985</strain>
    </source>
</reference>
<sequence>MILTDRVSRIVAFMRAGYPTGMPLTGYVPLAALSRRRVSDEEITTIIGELVAHRLPISDADVGVAITRITQQMPSLNDIERVQRRLAATIRPHGHWQ</sequence>
<dbReference type="AlphaFoldDB" id="A0A1X2LUL0"/>
<dbReference type="Pfam" id="PF11829">
    <property type="entry name" value="DUF3349"/>
    <property type="match status" value="1"/>
</dbReference>
<evidence type="ECO:0000313" key="1">
    <source>
        <dbReference type="EMBL" id="OSC40552.1"/>
    </source>
</evidence>
<keyword evidence="2" id="KW-1185">Reference proteome</keyword>
<dbReference type="InterPro" id="IPR021784">
    <property type="entry name" value="DUF3349"/>
</dbReference>